<reference evidence="3" key="1">
    <citation type="submission" date="2021-01" db="EMBL/GenBank/DDBJ databases">
        <title>Genomic Encyclopedia of Type Strains, Phase IV (KMG-IV): sequencing the most valuable type-strain genomes for metagenomic binning, comparative biology and taxonomic classification.</title>
        <authorList>
            <person name="Goeker M."/>
        </authorList>
    </citation>
    <scope>NUCLEOTIDE SEQUENCE</scope>
    <source>
        <strain evidence="3">DSM 23230</strain>
    </source>
</reference>
<dbReference type="AlphaFoldDB" id="A0A938XSW8"/>
<evidence type="ECO:0000259" key="2">
    <source>
        <dbReference type="SMART" id="SM00909"/>
    </source>
</evidence>
<keyword evidence="1" id="KW-1133">Transmembrane helix</keyword>
<evidence type="ECO:0000313" key="4">
    <source>
        <dbReference type="Proteomes" id="UP000774000"/>
    </source>
</evidence>
<keyword evidence="1" id="KW-0472">Membrane</keyword>
<keyword evidence="4" id="KW-1185">Reference proteome</keyword>
<dbReference type="Proteomes" id="UP000774000">
    <property type="component" value="Unassembled WGS sequence"/>
</dbReference>
<organism evidence="3 4">
    <name type="scientific">Halanaerobacter jeridensis</name>
    <dbReference type="NCBI Taxonomy" id="706427"/>
    <lineage>
        <taxon>Bacteria</taxon>
        <taxon>Bacillati</taxon>
        <taxon>Bacillota</taxon>
        <taxon>Clostridia</taxon>
        <taxon>Halanaerobiales</taxon>
        <taxon>Halobacteroidaceae</taxon>
        <taxon>Halanaerobacter</taxon>
    </lineage>
</organism>
<dbReference type="RefSeq" id="WP_204701682.1">
    <property type="nucleotide sequence ID" value="NZ_JAFBDQ010000007.1"/>
</dbReference>
<dbReference type="EMBL" id="JAFBDQ010000007">
    <property type="protein sequence ID" value="MBM7556915.1"/>
    <property type="molecule type" value="Genomic_DNA"/>
</dbReference>
<dbReference type="InterPro" id="IPR019606">
    <property type="entry name" value="GerMN"/>
</dbReference>
<protein>
    <submittedName>
        <fullName evidence="3">Spore germination protein GerM</fullName>
    </submittedName>
</protein>
<sequence>MADKNKYVLYIVISILALILLSTLIYSKFFATIESKVYFANNQASYLIAQTREVKKKRLYFNLIQELIKGPSSDDLVATIPPQAKLLGVEVKNKTALVDFSKELKTSHWGGTAGETMTVYSVVNTLAQFNEIDKVKILIEGEEIETLAGHMELSKPLPFNSKIIKSE</sequence>
<evidence type="ECO:0000256" key="1">
    <source>
        <dbReference type="SAM" id="Phobius"/>
    </source>
</evidence>
<feature type="transmembrane region" description="Helical" evidence="1">
    <location>
        <begin position="7"/>
        <end position="26"/>
    </location>
</feature>
<dbReference type="SMART" id="SM00909">
    <property type="entry name" value="Germane"/>
    <property type="match status" value="1"/>
</dbReference>
<name>A0A938XSW8_9FIRM</name>
<feature type="domain" description="GerMN" evidence="2">
    <location>
        <begin position="60"/>
        <end position="148"/>
    </location>
</feature>
<dbReference type="Pfam" id="PF10646">
    <property type="entry name" value="Germane"/>
    <property type="match status" value="1"/>
</dbReference>
<proteinExistence type="predicted"/>
<accession>A0A938XSW8</accession>
<evidence type="ECO:0000313" key="3">
    <source>
        <dbReference type="EMBL" id="MBM7556915.1"/>
    </source>
</evidence>
<keyword evidence="1" id="KW-0812">Transmembrane</keyword>
<gene>
    <name evidence="3" type="ORF">JOC47_001766</name>
</gene>
<comment type="caution">
    <text evidence="3">The sequence shown here is derived from an EMBL/GenBank/DDBJ whole genome shotgun (WGS) entry which is preliminary data.</text>
</comment>